<accession>A0A3P9JMZ5</accession>
<feature type="transmembrane region" description="Helical" evidence="6">
    <location>
        <begin position="137"/>
        <end position="154"/>
    </location>
</feature>
<evidence type="ECO:0000313" key="8">
    <source>
        <dbReference type="Proteomes" id="UP000265200"/>
    </source>
</evidence>
<dbReference type="InterPro" id="IPR010291">
    <property type="entry name" value="Ion_channel_UNC-93"/>
</dbReference>
<sequence>MADRRTYNVVILGLGFLFIFTAFTTCGNVEQTVVKSLDNSTFTGSGYHSLGIIYGVFSFSNLIAPTVVKVIGAKVSMFLSGLLYSGYIAVFIIPSTWSFYLTSILIGIGAALLWTAQGEFLIENSEASTINRNTGMFWALLQCSMLFGNLYIYLDWNGETDISESSRRNIFLFLLVASVLGTLSFLVLRKSHNEEEMLSEEEGQSLLSARTMYKSRANSALQDAKSEFKTILQLLKTKTILLLSPCMAYSGLELAFYSGVYGTCIGATTHFGEAAKGLIGISGIVVGVGEIVGGGLFGLLCKNSRFRRTSVVFLGMVVHFIASYLIFLNIPADAPIVLETTTQLSPYLNPSVSIALLCSFLLGLGDSCFNTQLYSILGHVYAEESMPAFAIFKFIQSVSAAVAFFYSGYLMLMWQLLLMVILGFTGTLCFFVVERMQDVFVDPQEY</sequence>
<reference key="1">
    <citation type="journal article" date="2007" name="Nature">
        <title>The medaka draft genome and insights into vertebrate genome evolution.</title>
        <authorList>
            <person name="Kasahara M."/>
            <person name="Naruse K."/>
            <person name="Sasaki S."/>
            <person name="Nakatani Y."/>
            <person name="Qu W."/>
            <person name="Ahsan B."/>
            <person name="Yamada T."/>
            <person name="Nagayasu Y."/>
            <person name="Doi K."/>
            <person name="Kasai Y."/>
            <person name="Jindo T."/>
            <person name="Kobayashi D."/>
            <person name="Shimada A."/>
            <person name="Toyoda A."/>
            <person name="Kuroki Y."/>
            <person name="Fujiyama A."/>
            <person name="Sasaki T."/>
            <person name="Shimizu A."/>
            <person name="Asakawa S."/>
            <person name="Shimizu N."/>
            <person name="Hashimoto S."/>
            <person name="Yang J."/>
            <person name="Lee Y."/>
            <person name="Matsushima K."/>
            <person name="Sugano S."/>
            <person name="Sakaizumi M."/>
            <person name="Narita T."/>
            <person name="Ohishi K."/>
            <person name="Haga S."/>
            <person name="Ohta F."/>
            <person name="Nomoto H."/>
            <person name="Nogata K."/>
            <person name="Morishita T."/>
            <person name="Endo T."/>
            <person name="Shin-I T."/>
            <person name="Takeda H."/>
            <person name="Morishita S."/>
            <person name="Kohara Y."/>
        </authorList>
    </citation>
    <scope>NUCLEOTIDE SEQUENCE [LARGE SCALE GENOMIC DNA]</scope>
    <source>
        <strain>Hd-rR</strain>
    </source>
</reference>
<evidence type="ECO:0000256" key="5">
    <source>
        <dbReference type="ARBA" id="ARBA00023136"/>
    </source>
</evidence>
<comment type="subcellular location">
    <subcellularLocation>
        <location evidence="1">Membrane</location>
        <topology evidence="1">Multi-pass membrane protein</topology>
    </subcellularLocation>
</comment>
<dbReference type="Ensembl" id="ENSORLT00015034941.1">
    <property type="protein sequence ID" value="ENSORLP00015033523.1"/>
    <property type="gene ID" value="ENSORLG00015018973.1"/>
</dbReference>
<feature type="transmembrane region" description="Helical" evidence="6">
    <location>
        <begin position="7"/>
        <end position="25"/>
    </location>
</feature>
<evidence type="ECO:0000256" key="1">
    <source>
        <dbReference type="ARBA" id="ARBA00004141"/>
    </source>
</evidence>
<dbReference type="PANTHER" id="PTHR23294:SF5">
    <property type="entry name" value="UNC93-LIKE PROTEIN MFSD11"/>
    <property type="match status" value="1"/>
</dbReference>
<evidence type="ECO:0000313" key="7">
    <source>
        <dbReference type="Ensembl" id="ENSORLP00015033523.1"/>
    </source>
</evidence>
<feature type="transmembrane region" description="Helical" evidence="6">
    <location>
        <begin position="170"/>
        <end position="188"/>
    </location>
</feature>
<dbReference type="AlphaFoldDB" id="A0A3P9JMZ5"/>
<evidence type="ECO:0000256" key="6">
    <source>
        <dbReference type="SAM" id="Phobius"/>
    </source>
</evidence>
<feature type="transmembrane region" description="Helical" evidence="6">
    <location>
        <begin position="277"/>
        <end position="299"/>
    </location>
</feature>
<feature type="transmembrane region" description="Helical" evidence="6">
    <location>
        <begin position="75"/>
        <end position="93"/>
    </location>
</feature>
<evidence type="ECO:0000256" key="4">
    <source>
        <dbReference type="ARBA" id="ARBA00022989"/>
    </source>
</evidence>
<dbReference type="InterPro" id="IPR051617">
    <property type="entry name" value="UNC-93-like_regulator"/>
</dbReference>
<keyword evidence="4 6" id="KW-1133">Transmembrane helix</keyword>
<feature type="transmembrane region" description="Helical" evidence="6">
    <location>
        <begin position="99"/>
        <end position="116"/>
    </location>
</feature>
<name>A0A3P9JMZ5_ORYLA</name>
<comment type="similarity">
    <text evidence="2">Belongs to the unc-93 family.</text>
</comment>
<feature type="transmembrane region" description="Helical" evidence="6">
    <location>
        <begin position="352"/>
        <end position="374"/>
    </location>
</feature>
<evidence type="ECO:0000256" key="2">
    <source>
        <dbReference type="ARBA" id="ARBA00009172"/>
    </source>
</evidence>
<proteinExistence type="inferred from homology"/>
<evidence type="ECO:0000256" key="3">
    <source>
        <dbReference type="ARBA" id="ARBA00022692"/>
    </source>
</evidence>
<dbReference type="InterPro" id="IPR036259">
    <property type="entry name" value="MFS_trans_sf"/>
</dbReference>
<keyword evidence="3 6" id="KW-0812">Transmembrane</keyword>
<dbReference type="Proteomes" id="UP000265200">
    <property type="component" value="Chromosome 8"/>
</dbReference>
<feature type="transmembrane region" description="Helical" evidence="6">
    <location>
        <begin position="239"/>
        <end position="257"/>
    </location>
</feature>
<protein>
    <submittedName>
        <fullName evidence="7">UNC93-like protein MFSD11</fullName>
    </submittedName>
</protein>
<organism evidence="7 8">
    <name type="scientific">Oryzias latipes</name>
    <name type="common">Japanese rice fish</name>
    <name type="synonym">Japanese killifish</name>
    <dbReference type="NCBI Taxonomy" id="8090"/>
    <lineage>
        <taxon>Eukaryota</taxon>
        <taxon>Metazoa</taxon>
        <taxon>Chordata</taxon>
        <taxon>Craniata</taxon>
        <taxon>Vertebrata</taxon>
        <taxon>Euteleostomi</taxon>
        <taxon>Actinopterygii</taxon>
        <taxon>Neopterygii</taxon>
        <taxon>Teleostei</taxon>
        <taxon>Neoteleostei</taxon>
        <taxon>Acanthomorphata</taxon>
        <taxon>Ovalentaria</taxon>
        <taxon>Atherinomorphae</taxon>
        <taxon>Beloniformes</taxon>
        <taxon>Adrianichthyidae</taxon>
        <taxon>Oryziinae</taxon>
        <taxon>Oryzias</taxon>
    </lineage>
</organism>
<dbReference type="SUPFAM" id="SSF103473">
    <property type="entry name" value="MFS general substrate transporter"/>
    <property type="match status" value="1"/>
</dbReference>
<feature type="transmembrane region" description="Helical" evidence="6">
    <location>
        <begin position="386"/>
        <end position="406"/>
    </location>
</feature>
<keyword evidence="5 6" id="KW-0472">Membrane</keyword>
<dbReference type="PANTHER" id="PTHR23294">
    <property type="entry name" value="ET TRANSLATION PRODUCT-RELATED"/>
    <property type="match status" value="1"/>
</dbReference>
<feature type="transmembrane region" description="Helical" evidence="6">
    <location>
        <begin position="412"/>
        <end position="433"/>
    </location>
</feature>
<feature type="transmembrane region" description="Helical" evidence="6">
    <location>
        <begin position="45"/>
        <end position="63"/>
    </location>
</feature>
<dbReference type="GO" id="GO:0016020">
    <property type="term" value="C:membrane"/>
    <property type="evidence" value="ECO:0007669"/>
    <property type="project" value="UniProtKB-SubCell"/>
</dbReference>
<dbReference type="Pfam" id="PF05978">
    <property type="entry name" value="UNC-93"/>
    <property type="match status" value="1"/>
</dbReference>
<reference evidence="7" key="3">
    <citation type="submission" date="2025-08" db="UniProtKB">
        <authorList>
            <consortium name="Ensembl"/>
        </authorList>
    </citation>
    <scope>IDENTIFICATION</scope>
    <source>
        <strain evidence="7">HSOK</strain>
    </source>
</reference>
<reference evidence="7" key="4">
    <citation type="submission" date="2025-09" db="UniProtKB">
        <authorList>
            <consortium name="Ensembl"/>
        </authorList>
    </citation>
    <scope>IDENTIFICATION</scope>
    <source>
        <strain evidence="7">HSOK</strain>
    </source>
</reference>
<dbReference type="Gene3D" id="1.20.1250.20">
    <property type="entry name" value="MFS general substrate transporter like domains"/>
    <property type="match status" value="2"/>
</dbReference>
<reference evidence="7 8" key="2">
    <citation type="submission" date="2017-04" db="EMBL/GenBank/DDBJ databases">
        <title>CpG methylation of centromeres and impact of large insertions on vertebrate speciation.</title>
        <authorList>
            <person name="Ichikawa K."/>
            <person name="Yoshimura J."/>
            <person name="Morishita S."/>
        </authorList>
    </citation>
    <scope>NUCLEOTIDE SEQUENCE</scope>
    <source>
        <strain evidence="7 8">HSOK</strain>
    </source>
</reference>
<feature type="transmembrane region" description="Helical" evidence="6">
    <location>
        <begin position="311"/>
        <end position="332"/>
    </location>
</feature>